<keyword evidence="3" id="KW-1185">Reference proteome</keyword>
<comment type="caution">
    <text evidence="2">The sequence shown here is derived from an EMBL/GenBank/DDBJ whole genome shotgun (WGS) entry which is preliminary data.</text>
</comment>
<feature type="transmembrane region" description="Helical" evidence="1">
    <location>
        <begin position="39"/>
        <end position="60"/>
    </location>
</feature>
<keyword evidence="1" id="KW-0472">Membrane</keyword>
<gene>
    <name evidence="2" type="ORF">CP557_17870</name>
</gene>
<accession>A0A2A5R187</accession>
<sequence length="353" mass="37995">MAAALIFAVVVTAVAVVTGLVDYVPESTVPVTDWVLSPRVVLLITVFVLAVVVIGVRLLYLQYKDAIADQWDQLSIWAQATIAGAVCGLLVATGLGIATLVGVVSPVSVLAGSLIAWPVATVLTLRQRREPDTDDSPSALRSVLIRTGYAQVKHLQTRTLAGIVGFVGAVLASVGTRALVSWLPWFDGTLTQLQTVVLAAVLWLIATVLVYNRYESTISDRTDLRIVAVSRLESRDGRELMVKNTGITPVELTQAKIRDTKHDLYQFDVGVTLEPGERCSFELPATFLLESNEAAMDLPLGYTLKQGGEHPIVYTRTGDQFVLQGSSDALDRESVRAGTRSTIGIGAEPTPQE</sequence>
<dbReference type="OrthoDB" id="170367at2157"/>
<keyword evidence="1" id="KW-0812">Transmembrane</keyword>
<evidence type="ECO:0000313" key="2">
    <source>
        <dbReference type="EMBL" id="PCR92789.1"/>
    </source>
</evidence>
<proteinExistence type="predicted"/>
<organism evidence="2 3">
    <name type="scientific">Natrinema ejinorense</name>
    <dbReference type="NCBI Taxonomy" id="373386"/>
    <lineage>
        <taxon>Archaea</taxon>
        <taxon>Methanobacteriati</taxon>
        <taxon>Methanobacteriota</taxon>
        <taxon>Stenosarchaea group</taxon>
        <taxon>Halobacteria</taxon>
        <taxon>Halobacteriales</taxon>
        <taxon>Natrialbaceae</taxon>
        <taxon>Natrinema</taxon>
    </lineage>
</organism>
<feature type="transmembrane region" description="Helical" evidence="1">
    <location>
        <begin position="192"/>
        <end position="211"/>
    </location>
</feature>
<feature type="transmembrane region" description="Helical" evidence="1">
    <location>
        <begin position="107"/>
        <end position="125"/>
    </location>
</feature>
<keyword evidence="1" id="KW-1133">Transmembrane helix</keyword>
<protein>
    <submittedName>
        <fullName evidence="2">Uncharacterized protein</fullName>
    </submittedName>
</protein>
<dbReference type="Proteomes" id="UP000219689">
    <property type="component" value="Unassembled WGS sequence"/>
</dbReference>
<evidence type="ECO:0000313" key="3">
    <source>
        <dbReference type="Proteomes" id="UP000219689"/>
    </source>
</evidence>
<evidence type="ECO:0000256" key="1">
    <source>
        <dbReference type="SAM" id="Phobius"/>
    </source>
</evidence>
<dbReference type="AlphaFoldDB" id="A0A2A5R187"/>
<reference evidence="2 3" key="1">
    <citation type="submission" date="2017-09" db="EMBL/GenBank/DDBJ databases">
        <title>Genome sequences of Natrinema ejinorence JCM 13890T.</title>
        <authorList>
            <person name="Roh S.W."/>
            <person name="Kim Y.B."/>
            <person name="Kim J.Y."/>
        </authorList>
    </citation>
    <scope>NUCLEOTIDE SEQUENCE [LARGE SCALE GENOMIC DNA]</scope>
    <source>
        <strain evidence="2 3">JCM 13890</strain>
    </source>
</reference>
<feature type="transmembrane region" description="Helical" evidence="1">
    <location>
        <begin position="160"/>
        <end position="180"/>
    </location>
</feature>
<dbReference type="EMBL" id="NXNI01000001">
    <property type="protein sequence ID" value="PCR92789.1"/>
    <property type="molecule type" value="Genomic_DNA"/>
</dbReference>
<name>A0A2A5R187_9EURY</name>
<feature type="transmembrane region" description="Helical" evidence="1">
    <location>
        <begin position="80"/>
        <end position="101"/>
    </location>
</feature>